<reference evidence="1 2" key="1">
    <citation type="submission" date="2018-11" db="EMBL/GenBank/DDBJ databases">
        <title>Genome assembly of Steccherinum ochraceum LE-BIN_3174, the white-rot fungus of the Steccherinaceae family (The Residual Polyporoid clade, Polyporales, Basidiomycota).</title>
        <authorList>
            <person name="Fedorova T.V."/>
            <person name="Glazunova O.A."/>
            <person name="Landesman E.O."/>
            <person name="Moiseenko K.V."/>
            <person name="Psurtseva N.V."/>
            <person name="Savinova O.S."/>
            <person name="Shakhova N.V."/>
            <person name="Tyazhelova T.V."/>
            <person name="Vasina D.V."/>
        </authorList>
    </citation>
    <scope>NUCLEOTIDE SEQUENCE [LARGE SCALE GENOMIC DNA]</scope>
    <source>
        <strain evidence="1 2">LE-BIN_3174</strain>
    </source>
</reference>
<accession>A0A4R0RHU7</accession>
<gene>
    <name evidence="1" type="ORF">EIP91_004125</name>
</gene>
<name>A0A4R0RHU7_9APHY</name>
<evidence type="ECO:0000313" key="2">
    <source>
        <dbReference type="Proteomes" id="UP000292702"/>
    </source>
</evidence>
<dbReference type="Proteomes" id="UP000292702">
    <property type="component" value="Unassembled WGS sequence"/>
</dbReference>
<dbReference type="EMBL" id="RWJN01000238">
    <property type="protein sequence ID" value="TCD64409.1"/>
    <property type="molecule type" value="Genomic_DNA"/>
</dbReference>
<organism evidence="1 2">
    <name type="scientific">Steccherinum ochraceum</name>
    <dbReference type="NCBI Taxonomy" id="92696"/>
    <lineage>
        <taxon>Eukaryota</taxon>
        <taxon>Fungi</taxon>
        <taxon>Dikarya</taxon>
        <taxon>Basidiomycota</taxon>
        <taxon>Agaricomycotina</taxon>
        <taxon>Agaricomycetes</taxon>
        <taxon>Polyporales</taxon>
        <taxon>Steccherinaceae</taxon>
        <taxon>Steccherinum</taxon>
    </lineage>
</organism>
<protein>
    <submittedName>
        <fullName evidence="1">Uncharacterized protein</fullName>
    </submittedName>
</protein>
<evidence type="ECO:0000313" key="1">
    <source>
        <dbReference type="EMBL" id="TCD64409.1"/>
    </source>
</evidence>
<sequence>MSSLFAHTQGIYLEDDTTDEEPEKTIPTDLDYRFGPIALYEMSSTLIVNSSWGTLARVAAAVRVGSLQNKIEGGGDVALYGPSVGTHHTPHFRHAQNVLRILFALFERTAIRQILVSVDWEWHVRLRCSAQHGKALHVGLFPYQRPSAEFDILAPIASLINALQSTPPPPDTKLLTLDLPVPYPYDPESQFIFYPSAWASLDSLFTSHPNFATLRYLDVRGDGPYVLESEDAPALPSVSGGSILGSSLFSAG</sequence>
<proteinExistence type="predicted"/>
<dbReference type="AlphaFoldDB" id="A0A4R0RHU7"/>
<comment type="caution">
    <text evidence="1">The sequence shown here is derived from an EMBL/GenBank/DDBJ whole genome shotgun (WGS) entry which is preliminary data.</text>
</comment>
<keyword evidence="2" id="KW-1185">Reference proteome</keyword>